<organism evidence="1">
    <name type="scientific">Ralstonia solanacearum</name>
    <name type="common">Pseudomonas solanacearum</name>
    <dbReference type="NCBI Taxonomy" id="305"/>
    <lineage>
        <taxon>Bacteria</taxon>
        <taxon>Pseudomonadati</taxon>
        <taxon>Pseudomonadota</taxon>
        <taxon>Betaproteobacteria</taxon>
        <taxon>Burkholderiales</taxon>
        <taxon>Burkholderiaceae</taxon>
        <taxon>Ralstonia</taxon>
        <taxon>Ralstonia solanacearum species complex</taxon>
    </lineage>
</organism>
<sequence>MDRNILDGAILPSLDQQAQFAMDVFTVPHQRAFHDLPRIRRATPLLRYEFQEGIRVRRVNPADDGPVLVDAAQVVCQEIRATSA</sequence>
<accession>A0A8D5EX03</accession>
<evidence type="ECO:0000313" key="1">
    <source>
        <dbReference type="EMBL" id="BCI56350.1"/>
    </source>
</evidence>
<proteinExistence type="predicted"/>
<dbReference type="EMBL" id="LC557118">
    <property type="protein sequence ID" value="BCI56350.1"/>
    <property type="molecule type" value="Genomic_DNA"/>
</dbReference>
<name>A0A8D5EX03_RALSL</name>
<dbReference type="AlphaFoldDB" id="A0A8D5EX03"/>
<protein>
    <submittedName>
        <fullName evidence="1">Uncharacterized protein</fullName>
    </submittedName>
</protein>
<reference evidence="1" key="1">
    <citation type="submission" date="2020-06" db="EMBL/GenBank/DDBJ databases">
        <title>Comparative genome analysis of Ralstonia solanacearum.</title>
        <authorList>
            <person name="Iiyama K."/>
            <person name="Kodama S."/>
            <person name="Furuya N."/>
        </authorList>
    </citation>
    <scope>NUCLEOTIDE SEQUENCE</scope>
    <source>
        <strain evidence="1">MAFF 311693</strain>
    </source>
</reference>